<comment type="caution">
    <text evidence="2">The sequence shown here is derived from an EMBL/GenBank/DDBJ whole genome shotgun (WGS) entry which is preliminary data.</text>
</comment>
<feature type="domain" description="GST N-terminal" evidence="1">
    <location>
        <begin position="1"/>
        <end position="80"/>
    </location>
</feature>
<evidence type="ECO:0000259" key="1">
    <source>
        <dbReference type="PROSITE" id="PS50404"/>
    </source>
</evidence>
<protein>
    <submittedName>
        <fullName evidence="2">Glutathione S-transferase N-terminal domain-containing protein</fullName>
    </submittedName>
</protein>
<dbReference type="PANTHER" id="PTHR44051">
    <property type="entry name" value="GLUTATHIONE S-TRANSFERASE-RELATED"/>
    <property type="match status" value="1"/>
</dbReference>
<dbReference type="InterPro" id="IPR040079">
    <property type="entry name" value="Glutathione_S-Trfase"/>
</dbReference>
<evidence type="ECO:0000313" key="2">
    <source>
        <dbReference type="EMBL" id="MDO1536665.1"/>
    </source>
</evidence>
<dbReference type="Gene3D" id="1.20.1050.10">
    <property type="match status" value="1"/>
</dbReference>
<evidence type="ECO:0000313" key="3">
    <source>
        <dbReference type="Proteomes" id="UP001169027"/>
    </source>
</evidence>
<dbReference type="SFLD" id="SFLDG00358">
    <property type="entry name" value="Main_(cytGST)"/>
    <property type="match status" value="1"/>
</dbReference>
<sequence>MKFYYAPGACSMGIHLLLEEAGCSFEAIRLSFAKEEQRSDGFLAVNPKGKVPVLDAGQDGVITEFPAIAFYVASLDPASRLLPGDTMAQVRALELIDHAIATVHMRGFTRLSRPEVFSSDGDPEKVRAAGRTIVGDGLAWMDARLGDAPYALGAFSIADAALFILEWWARRSGLPLPERLSAHLDRMLDRPAVQRMLATEGLAAAA</sequence>
<dbReference type="SUPFAM" id="SSF52833">
    <property type="entry name" value="Thioredoxin-like"/>
    <property type="match status" value="1"/>
</dbReference>
<dbReference type="SUPFAM" id="SSF47616">
    <property type="entry name" value="GST C-terminal domain-like"/>
    <property type="match status" value="1"/>
</dbReference>
<dbReference type="PROSITE" id="PS50404">
    <property type="entry name" value="GST_NTER"/>
    <property type="match status" value="1"/>
</dbReference>
<dbReference type="SFLD" id="SFLDG01150">
    <property type="entry name" value="Main.1:_Beta-like"/>
    <property type="match status" value="1"/>
</dbReference>
<dbReference type="InterPro" id="IPR036282">
    <property type="entry name" value="Glutathione-S-Trfase_C_sf"/>
</dbReference>
<dbReference type="SFLD" id="SFLDS00019">
    <property type="entry name" value="Glutathione_Transferase_(cytos"/>
    <property type="match status" value="1"/>
</dbReference>
<dbReference type="Proteomes" id="UP001169027">
    <property type="component" value="Unassembled WGS sequence"/>
</dbReference>
<organism evidence="2 3">
    <name type="scientific">Variovorax ginsengisoli</name>
    <dbReference type="NCBI Taxonomy" id="363844"/>
    <lineage>
        <taxon>Bacteria</taxon>
        <taxon>Pseudomonadati</taxon>
        <taxon>Pseudomonadota</taxon>
        <taxon>Betaproteobacteria</taxon>
        <taxon>Burkholderiales</taxon>
        <taxon>Comamonadaceae</taxon>
        <taxon>Variovorax</taxon>
    </lineage>
</organism>
<dbReference type="InterPro" id="IPR004045">
    <property type="entry name" value="Glutathione_S-Trfase_N"/>
</dbReference>
<dbReference type="Gene3D" id="3.40.30.10">
    <property type="entry name" value="Glutaredoxin"/>
    <property type="match status" value="1"/>
</dbReference>
<dbReference type="Pfam" id="PF13410">
    <property type="entry name" value="GST_C_2"/>
    <property type="match status" value="1"/>
</dbReference>
<proteinExistence type="predicted"/>
<dbReference type="EMBL" id="JAUKVY010000030">
    <property type="protein sequence ID" value="MDO1536665.1"/>
    <property type="molecule type" value="Genomic_DNA"/>
</dbReference>
<dbReference type="CDD" id="cd03057">
    <property type="entry name" value="GST_N_Beta"/>
    <property type="match status" value="1"/>
</dbReference>
<dbReference type="InterPro" id="IPR036249">
    <property type="entry name" value="Thioredoxin-like_sf"/>
</dbReference>
<name>A0ABT8SCM3_9BURK</name>
<gene>
    <name evidence="2" type="ORF">Q2T77_30770</name>
</gene>
<dbReference type="PANTHER" id="PTHR44051:SF8">
    <property type="entry name" value="GLUTATHIONE S-TRANSFERASE GSTA"/>
    <property type="match status" value="1"/>
</dbReference>
<accession>A0ABT8SCM3</accession>
<dbReference type="RefSeq" id="WP_301814812.1">
    <property type="nucleotide sequence ID" value="NZ_JAUJZH010000030.1"/>
</dbReference>
<reference evidence="2" key="1">
    <citation type="submission" date="2023-06" db="EMBL/GenBank/DDBJ databases">
        <authorList>
            <person name="Jiang Y."/>
            <person name="Liu Q."/>
        </authorList>
    </citation>
    <scope>NUCLEOTIDE SEQUENCE</scope>
    <source>
        <strain evidence="2">CGMCC 1.12090</strain>
    </source>
</reference>
<keyword evidence="3" id="KW-1185">Reference proteome</keyword>
<dbReference type="Pfam" id="PF02798">
    <property type="entry name" value="GST_N"/>
    <property type="match status" value="1"/>
</dbReference>